<accession>A0ABZ2PEK0</accession>
<reference evidence="6 7" key="1">
    <citation type="submission" date="2024-03" db="EMBL/GenBank/DDBJ databases">
        <title>Natural products discovery in diverse microorganisms through a two-stage MS feature dereplication strategy.</title>
        <authorList>
            <person name="Zhang R."/>
        </authorList>
    </citation>
    <scope>NUCLEOTIDE SEQUENCE [LARGE SCALE GENOMIC DNA]</scope>
    <source>
        <strain evidence="6 7">18930</strain>
    </source>
</reference>
<dbReference type="Proteomes" id="UP001432000">
    <property type="component" value="Chromosome"/>
</dbReference>
<dbReference type="Pfam" id="PF00890">
    <property type="entry name" value="FAD_binding_2"/>
    <property type="match status" value="1"/>
</dbReference>
<organism evidence="6 7">
    <name type="scientific">Rhodococcus sovatensis</name>
    <dbReference type="NCBI Taxonomy" id="1805840"/>
    <lineage>
        <taxon>Bacteria</taxon>
        <taxon>Bacillati</taxon>
        <taxon>Actinomycetota</taxon>
        <taxon>Actinomycetes</taxon>
        <taxon>Mycobacteriales</taxon>
        <taxon>Nocardiaceae</taxon>
        <taxon>Rhodococcus</taxon>
    </lineage>
</organism>
<protein>
    <submittedName>
        <fullName evidence="6">FAD-binding protein</fullName>
    </submittedName>
</protein>
<dbReference type="InterPro" id="IPR003953">
    <property type="entry name" value="FAD-dep_OxRdtase_2_FAD-bd"/>
</dbReference>
<evidence type="ECO:0000256" key="1">
    <source>
        <dbReference type="ARBA" id="ARBA00001974"/>
    </source>
</evidence>
<sequence length="541" mass="56762">MTWDLHADVVVVGFGAAGAAASIQARESGAEVIALDRYAGGGASALSGGVVYAGGGTSVQDLAGVRDSVEHMFEYLRKEVGDAVSTATLRRFCEESPQMIEWLQAHGVPFEASLCPYKTSYPSNRHYLYYSGSEAAGEFRAVATPAPRGHRAKGKGTSGKMLFSPLASSALSSGVHLVPQTRAVSLVVSDGRVVGVECRSMSRAPARIRMLHRRLGLLSAKPGIYAPQLRYLLERRLAHLEKRYSEVLRVEARRGVVLSAGGFVADRAMMKEHAPKYTGGIALGTAGDDGSGIMLATEIGAATDKLGNVSAWRFIVPPVPFLGSLLVDREGKRMIDESRYGAALGHAIVEQGAGRGWLLADADLVRQAKKQLPSQSTWFQRVQNAGLMRTAKRGNTVEAAARAAGVDPSGLRATVEAHNSAIAASTADPFGKHDDFRTPALKAPFTLFDAGIPAGSAVAKLMNPCPMLTLGGLVVDEETGGVKDTSGSAIPGLFAAGRTAVGLCSNSYVSGLSLADCIFSGRRAGAHATKGELRAVDADAN</sequence>
<name>A0ABZ2PEK0_9NOCA</name>
<evidence type="ECO:0000313" key="6">
    <source>
        <dbReference type="EMBL" id="WXG67279.1"/>
    </source>
</evidence>
<dbReference type="InterPro" id="IPR027477">
    <property type="entry name" value="Succ_DH/fumarate_Rdtase_cat_sf"/>
</dbReference>
<evidence type="ECO:0000256" key="2">
    <source>
        <dbReference type="ARBA" id="ARBA00022630"/>
    </source>
</evidence>
<feature type="domain" description="FAD-dependent oxidoreductase 2 FAD-binding" evidence="5">
    <location>
        <begin position="8"/>
        <end position="502"/>
    </location>
</feature>
<dbReference type="EMBL" id="CP147846">
    <property type="protein sequence ID" value="WXG67279.1"/>
    <property type="molecule type" value="Genomic_DNA"/>
</dbReference>
<evidence type="ECO:0000256" key="4">
    <source>
        <dbReference type="ARBA" id="ARBA00023002"/>
    </source>
</evidence>
<dbReference type="RefSeq" id="WP_338886712.1">
    <property type="nucleotide sequence ID" value="NZ_CP147846.1"/>
</dbReference>
<evidence type="ECO:0000256" key="3">
    <source>
        <dbReference type="ARBA" id="ARBA00022827"/>
    </source>
</evidence>
<dbReference type="PANTHER" id="PTHR43400">
    <property type="entry name" value="FUMARATE REDUCTASE"/>
    <property type="match status" value="1"/>
</dbReference>
<dbReference type="InterPro" id="IPR050315">
    <property type="entry name" value="FAD-oxidoreductase_2"/>
</dbReference>
<proteinExistence type="predicted"/>
<keyword evidence="2" id="KW-0285">Flavoprotein</keyword>
<dbReference type="Gene3D" id="3.50.50.60">
    <property type="entry name" value="FAD/NAD(P)-binding domain"/>
    <property type="match status" value="3"/>
</dbReference>
<dbReference type="PANTHER" id="PTHR43400:SF10">
    <property type="entry name" value="3-OXOSTEROID 1-DEHYDROGENASE"/>
    <property type="match status" value="1"/>
</dbReference>
<keyword evidence="7" id="KW-1185">Reference proteome</keyword>
<dbReference type="InterPro" id="IPR036188">
    <property type="entry name" value="FAD/NAD-bd_sf"/>
</dbReference>
<dbReference type="Gene3D" id="3.90.700.10">
    <property type="entry name" value="Succinate dehydrogenase/fumarate reductase flavoprotein, catalytic domain"/>
    <property type="match status" value="1"/>
</dbReference>
<evidence type="ECO:0000259" key="5">
    <source>
        <dbReference type="Pfam" id="PF00890"/>
    </source>
</evidence>
<dbReference type="NCBIfam" id="NF005511">
    <property type="entry name" value="PRK07121.1-4"/>
    <property type="match status" value="1"/>
</dbReference>
<evidence type="ECO:0000313" key="7">
    <source>
        <dbReference type="Proteomes" id="UP001432000"/>
    </source>
</evidence>
<dbReference type="SUPFAM" id="SSF56425">
    <property type="entry name" value="Succinate dehydrogenase/fumarate reductase flavoprotein, catalytic domain"/>
    <property type="match status" value="1"/>
</dbReference>
<gene>
    <name evidence="6" type="ORF">WDS16_18750</name>
</gene>
<dbReference type="SUPFAM" id="SSF51905">
    <property type="entry name" value="FAD/NAD(P)-binding domain"/>
    <property type="match status" value="1"/>
</dbReference>
<comment type="cofactor">
    <cofactor evidence="1">
        <name>FAD</name>
        <dbReference type="ChEBI" id="CHEBI:57692"/>
    </cofactor>
</comment>
<keyword evidence="4" id="KW-0560">Oxidoreductase</keyword>
<keyword evidence="3" id="KW-0274">FAD</keyword>